<dbReference type="Proteomes" id="UP000032352">
    <property type="component" value="Chromosome"/>
</dbReference>
<dbReference type="Pfam" id="PF02515">
    <property type="entry name" value="CoA_transf_3"/>
    <property type="match status" value="1"/>
</dbReference>
<dbReference type="PANTHER" id="PTHR48207:SF3">
    <property type="entry name" value="SUCCINATE--HYDROXYMETHYLGLUTARATE COA-TRANSFERASE"/>
    <property type="match status" value="1"/>
</dbReference>
<dbReference type="AlphaFoldDB" id="A0AAE9Z8F8"/>
<dbReference type="RefSeq" id="WP_044838686.1">
    <property type="nucleotide sequence ID" value="NZ_CP059733.1"/>
</dbReference>
<protein>
    <submittedName>
        <fullName evidence="2">CoA transferase</fullName>
    </submittedName>
</protein>
<dbReference type="Gene3D" id="3.40.50.10540">
    <property type="entry name" value="Crotonobetainyl-coa:carnitine coa-transferase, domain 1"/>
    <property type="match status" value="1"/>
</dbReference>
<dbReference type="InterPro" id="IPR003673">
    <property type="entry name" value="CoA-Trfase_fam_III"/>
</dbReference>
<evidence type="ECO:0000313" key="3">
    <source>
        <dbReference type="Proteomes" id="UP000032352"/>
    </source>
</evidence>
<reference evidence="2 3" key="1">
    <citation type="journal article" date="2015" name="Genome Announc.">
        <title>Draft Genome Sequences of Marine Isolates of Thalassomonas viridans and Thalassomonas actiniarum.</title>
        <authorList>
            <person name="Olonade I."/>
            <person name="van Zyl L.J."/>
            <person name="Trindade M."/>
        </authorList>
    </citation>
    <scope>NUCLEOTIDE SEQUENCE [LARGE SCALE GENOMIC DNA]</scope>
    <source>
        <strain evidence="2 3">XOM25</strain>
    </source>
</reference>
<dbReference type="EMBL" id="CP059733">
    <property type="protein sequence ID" value="WDE07985.1"/>
    <property type="molecule type" value="Genomic_DNA"/>
</dbReference>
<evidence type="ECO:0000256" key="1">
    <source>
        <dbReference type="ARBA" id="ARBA00022679"/>
    </source>
</evidence>
<dbReference type="Gene3D" id="3.30.1540.10">
    <property type="entry name" value="formyl-coa transferase, domain 3"/>
    <property type="match status" value="1"/>
</dbReference>
<dbReference type="KEGG" id="tvd:SG34_014480"/>
<name>A0AAE9Z8F8_9GAMM</name>
<dbReference type="PANTHER" id="PTHR48207">
    <property type="entry name" value="SUCCINATE--HYDROXYMETHYLGLUTARATE COA-TRANSFERASE"/>
    <property type="match status" value="1"/>
</dbReference>
<organism evidence="2 3">
    <name type="scientific">Thalassomonas viridans</name>
    <dbReference type="NCBI Taxonomy" id="137584"/>
    <lineage>
        <taxon>Bacteria</taxon>
        <taxon>Pseudomonadati</taxon>
        <taxon>Pseudomonadota</taxon>
        <taxon>Gammaproteobacteria</taxon>
        <taxon>Alteromonadales</taxon>
        <taxon>Colwelliaceae</taxon>
        <taxon>Thalassomonas</taxon>
    </lineage>
</organism>
<reference evidence="2 3" key="2">
    <citation type="journal article" date="2022" name="Mar. Drugs">
        <title>Bioassay-Guided Fractionation Leads to the Detection of Cholic Acid Generated by the Rare Thalassomonas sp.</title>
        <authorList>
            <person name="Pheiffer F."/>
            <person name="Schneider Y.K."/>
            <person name="Hansen E.H."/>
            <person name="Andersen J.H."/>
            <person name="Isaksson J."/>
            <person name="Busche T."/>
            <person name="R C."/>
            <person name="Kalinowski J."/>
            <person name="Zyl L.V."/>
            <person name="Trindade M."/>
        </authorList>
    </citation>
    <scope>NUCLEOTIDE SEQUENCE [LARGE SCALE GENOMIC DNA]</scope>
    <source>
        <strain evidence="2 3">XOM25</strain>
    </source>
</reference>
<dbReference type="GO" id="GO:0008410">
    <property type="term" value="F:CoA-transferase activity"/>
    <property type="evidence" value="ECO:0007669"/>
    <property type="project" value="TreeGrafter"/>
</dbReference>
<dbReference type="InterPro" id="IPR050483">
    <property type="entry name" value="CoA-transferase_III_domain"/>
</dbReference>
<dbReference type="InterPro" id="IPR044855">
    <property type="entry name" value="CoA-Trfase_III_dom3_sf"/>
</dbReference>
<keyword evidence="1 2" id="KW-0808">Transferase</keyword>
<keyword evidence="3" id="KW-1185">Reference proteome</keyword>
<sequence length="417" mass="44890">MTAPLDNIKVVDLSRILAGPWASQMLADMGAQVIKVERPGKGDDTRLWGPPFISPASGEPSASEAASIENTQASAAYFHCANRNKQSIAIDITTTQGQKILKALILNADVLIENYKVGGLKKYGLDYASLKALNPKLVYCSITGFGQSGPSAHKAGYDAMIQGEGGLMSLTGEPDGTPMKVGVALVDVATGLYSCNAILAALLARYSTNKGKGQYIDISLLDVQLAILANQGMNYLATGENPQRLGNGHPNIVPYQTFATRDGNLILAIGNDQQFEKFCRLAGCAELAQSSRFATNAARVQNRKQLLPMLAQKLAMHTTAWWVSELEQIAVPCGAVNTLEQVVKHPQIKHRKMIKQLPDENGDLIKTVASPVNLSDTPLVYKSASPNLGQHTRELLQTELNYSRAEIDELFSAGIIS</sequence>
<gene>
    <name evidence="2" type="ORF">SG34_014480</name>
</gene>
<evidence type="ECO:0000313" key="2">
    <source>
        <dbReference type="EMBL" id="WDE07985.1"/>
    </source>
</evidence>
<dbReference type="SUPFAM" id="SSF89796">
    <property type="entry name" value="CoA-transferase family III (CaiB/BaiF)"/>
    <property type="match status" value="1"/>
</dbReference>
<accession>A0AAE9Z8F8</accession>
<dbReference type="InterPro" id="IPR023606">
    <property type="entry name" value="CoA-Trfase_III_dom_1_sf"/>
</dbReference>
<proteinExistence type="predicted"/>